<reference evidence="2 3" key="1">
    <citation type="submission" date="2024-08" db="EMBL/GenBank/DDBJ databases">
        <title>Insights into the chromosomal genome structure of Flemingia macrophylla.</title>
        <authorList>
            <person name="Ding Y."/>
            <person name="Zhao Y."/>
            <person name="Bi W."/>
            <person name="Wu M."/>
            <person name="Zhao G."/>
            <person name="Gong Y."/>
            <person name="Li W."/>
            <person name="Zhang P."/>
        </authorList>
    </citation>
    <scope>NUCLEOTIDE SEQUENCE [LARGE SCALE GENOMIC DNA]</scope>
    <source>
        <strain evidence="2">DYQJB</strain>
        <tissue evidence="2">Leaf</tissue>
    </source>
</reference>
<comment type="caution">
    <text evidence="2">The sequence shown here is derived from an EMBL/GenBank/DDBJ whole genome shotgun (WGS) entry which is preliminary data.</text>
</comment>
<proteinExistence type="predicted"/>
<keyword evidence="3" id="KW-1185">Reference proteome</keyword>
<evidence type="ECO:0000313" key="3">
    <source>
        <dbReference type="Proteomes" id="UP001603857"/>
    </source>
</evidence>
<protein>
    <submittedName>
        <fullName evidence="2">Uncharacterized protein</fullName>
    </submittedName>
</protein>
<dbReference type="AlphaFoldDB" id="A0ABD1MWV2"/>
<organism evidence="2 3">
    <name type="scientific">Flemingia macrophylla</name>
    <dbReference type="NCBI Taxonomy" id="520843"/>
    <lineage>
        <taxon>Eukaryota</taxon>
        <taxon>Viridiplantae</taxon>
        <taxon>Streptophyta</taxon>
        <taxon>Embryophyta</taxon>
        <taxon>Tracheophyta</taxon>
        <taxon>Spermatophyta</taxon>
        <taxon>Magnoliopsida</taxon>
        <taxon>eudicotyledons</taxon>
        <taxon>Gunneridae</taxon>
        <taxon>Pentapetalae</taxon>
        <taxon>rosids</taxon>
        <taxon>fabids</taxon>
        <taxon>Fabales</taxon>
        <taxon>Fabaceae</taxon>
        <taxon>Papilionoideae</taxon>
        <taxon>50 kb inversion clade</taxon>
        <taxon>NPAAA clade</taxon>
        <taxon>indigoferoid/millettioid clade</taxon>
        <taxon>Phaseoleae</taxon>
        <taxon>Flemingia</taxon>
    </lineage>
</organism>
<evidence type="ECO:0000256" key="1">
    <source>
        <dbReference type="SAM" id="MobiDB-lite"/>
    </source>
</evidence>
<evidence type="ECO:0000313" key="2">
    <source>
        <dbReference type="EMBL" id="KAL2340300.1"/>
    </source>
</evidence>
<accession>A0ABD1MWV2</accession>
<dbReference type="Proteomes" id="UP001603857">
    <property type="component" value="Unassembled WGS sequence"/>
</dbReference>
<gene>
    <name evidence="2" type="ORF">Fmac_008240</name>
</gene>
<name>A0ABD1MWV2_9FABA</name>
<dbReference type="EMBL" id="JBGMDY010000003">
    <property type="protein sequence ID" value="KAL2340300.1"/>
    <property type="molecule type" value="Genomic_DNA"/>
</dbReference>
<sequence>MEKAADAKEDFFYMYDCLPRDLGVTLPCNDYTMSLLRIFNVAPSQLHPNSWALMQAFWKSLPADEMSKLKKAMMMLAQAEKEAADRAPTLQAGPSTIPPAQAAHASTKDKIPPSPPVKKKKKDPAVQQVKADKKRKAPPSPRPSQASKRSKPDFDPDFNLLMRQSSHYNFLIDTLKDFLEEESLSEEGRKLLENTTYPEQWSLA</sequence>
<feature type="region of interest" description="Disordered" evidence="1">
    <location>
        <begin position="84"/>
        <end position="158"/>
    </location>
</feature>